<keyword evidence="2" id="KW-1185">Reference proteome</keyword>
<accession>A0A098G5Q4</accession>
<gene>
    <name evidence="1" type="ORF">LFA_1404</name>
</gene>
<sequence>MDVVINSDCSFIPEHSKPLMSEGTVSLNFLQCLGHDPFDPPLADMLSHSLQLEEKWWVLSPISWQATHNDAMIVAANKELHLNEETSKYWFQLYADYLADEDIKLHYYDAETWLLHVANRPMIKAKPVHKLLSRSLMPELEQLDSSMYWQKFFTEGQMFFASQPAQSVINGVWLWGGAPLSGKSAVTVCADEQLISMAKVCSDKVTLYHPSVSLKQYSILLVSHMDILSKQHQEELKKISAHWYWNNTAYTSGELNWFTRLWSALTHAY</sequence>
<evidence type="ECO:0000313" key="1">
    <source>
        <dbReference type="EMBL" id="CEG56825.1"/>
    </source>
</evidence>
<dbReference type="STRING" id="1212491.LFA_1404"/>
<dbReference type="EMBL" id="LN614827">
    <property type="protein sequence ID" value="CEG56825.1"/>
    <property type="molecule type" value="Genomic_DNA"/>
</dbReference>
<reference evidence="2" key="1">
    <citation type="submission" date="2014-09" db="EMBL/GenBank/DDBJ databases">
        <authorList>
            <person name="Gomez-Valero L."/>
        </authorList>
    </citation>
    <scope>NUCLEOTIDE SEQUENCE [LARGE SCALE GENOMIC DNA]</scope>
    <source>
        <strain evidence="2">ATCC700992</strain>
    </source>
</reference>
<name>A0A098G5Q4_9GAMM</name>
<dbReference type="Proteomes" id="UP000032430">
    <property type="component" value="Chromosome I"/>
</dbReference>
<evidence type="ECO:0000313" key="2">
    <source>
        <dbReference type="Proteomes" id="UP000032430"/>
    </source>
</evidence>
<dbReference type="OrthoDB" id="5295974at2"/>
<protein>
    <recommendedName>
        <fullName evidence="3">Cofactor-independent phosphoglycerate mutase</fullName>
    </recommendedName>
</protein>
<dbReference type="AlphaFoldDB" id="A0A098G5Q4"/>
<organism evidence="1 2">
    <name type="scientific">Legionella fallonii LLAP-10</name>
    <dbReference type="NCBI Taxonomy" id="1212491"/>
    <lineage>
        <taxon>Bacteria</taxon>
        <taxon>Pseudomonadati</taxon>
        <taxon>Pseudomonadota</taxon>
        <taxon>Gammaproteobacteria</taxon>
        <taxon>Legionellales</taxon>
        <taxon>Legionellaceae</taxon>
        <taxon>Legionella</taxon>
    </lineage>
</organism>
<dbReference type="HOGENOM" id="CLU_1041808_0_0_6"/>
<proteinExistence type="predicted"/>
<dbReference type="KEGG" id="lfa:LFA_1404"/>
<dbReference type="RefSeq" id="WP_045095432.1">
    <property type="nucleotide sequence ID" value="NZ_LN614827.1"/>
</dbReference>
<evidence type="ECO:0008006" key="3">
    <source>
        <dbReference type="Google" id="ProtNLM"/>
    </source>
</evidence>